<keyword evidence="1" id="KW-0805">Transcription regulation</keyword>
<dbReference type="PANTHER" id="PTHR46796">
    <property type="entry name" value="HTH-TYPE TRANSCRIPTIONAL ACTIVATOR RHAS-RELATED"/>
    <property type="match status" value="1"/>
</dbReference>
<dbReference type="GO" id="GO:0003700">
    <property type="term" value="F:DNA-binding transcription factor activity"/>
    <property type="evidence" value="ECO:0007669"/>
    <property type="project" value="InterPro"/>
</dbReference>
<dbReference type="EMBL" id="CP033361">
    <property type="protein sequence ID" value="QKC79894.1"/>
    <property type="molecule type" value="Genomic_DNA"/>
</dbReference>
<dbReference type="SMART" id="SM00342">
    <property type="entry name" value="HTH_ARAC"/>
    <property type="match status" value="1"/>
</dbReference>
<dbReference type="Pfam" id="PF12833">
    <property type="entry name" value="HTH_18"/>
    <property type="match status" value="1"/>
</dbReference>
<dbReference type="Gene3D" id="1.10.10.60">
    <property type="entry name" value="Homeodomain-like"/>
    <property type="match status" value="1"/>
</dbReference>
<evidence type="ECO:0000259" key="4">
    <source>
        <dbReference type="PROSITE" id="PS01124"/>
    </source>
</evidence>
<proteinExistence type="predicted"/>
<gene>
    <name evidence="5" type="ORF">EB233_17175</name>
</gene>
<dbReference type="SUPFAM" id="SSF46689">
    <property type="entry name" value="Homeodomain-like"/>
    <property type="match status" value="2"/>
</dbReference>
<dbReference type="RefSeq" id="WP_064988807.1">
    <property type="nucleotide sequence ID" value="NZ_CP033361.1"/>
</dbReference>
<dbReference type="InterPro" id="IPR050204">
    <property type="entry name" value="AraC_XylS_family_regulators"/>
</dbReference>
<evidence type="ECO:0000313" key="6">
    <source>
        <dbReference type="Proteomes" id="UP000503339"/>
    </source>
</evidence>
<dbReference type="GO" id="GO:0043565">
    <property type="term" value="F:sequence-specific DNA binding"/>
    <property type="evidence" value="ECO:0007669"/>
    <property type="project" value="InterPro"/>
</dbReference>
<dbReference type="Proteomes" id="UP000503339">
    <property type="component" value="Chromosome"/>
</dbReference>
<dbReference type="KEGG" id="merd:EB233_17175"/>
<sequence length="273" mass="30434">MHDNWLETIGVAVESRRITAGVTHYVPASINHRLGVHVGAAVNASCNCDGKHHRRVQSDGDIDIVPAGLDGDWQDDADCTILRLWVSPALIRRAAEDLEIDPDRVVIRPQFQRRDPRIEHIARALATGLSPDVPSDRVYFESLARALAVRVIQGAASRPDVRAMQALSPGQKHRLADFIEAKLDQDLSLDELAQVAAISVSHLKVLFRRTFGMPPHRYVIHRRVERAKTLLHQGKMPLSEIALEAGFAHQSHMAQSMKRILGVTPGVLIRMRR</sequence>
<keyword evidence="6" id="KW-1185">Reference proteome</keyword>
<name>A0A6M7US71_9HYPH</name>
<dbReference type="AlphaFoldDB" id="A0A6M7US71"/>
<evidence type="ECO:0000256" key="1">
    <source>
        <dbReference type="ARBA" id="ARBA00023015"/>
    </source>
</evidence>
<feature type="domain" description="HTH araC/xylS-type" evidence="4">
    <location>
        <begin position="173"/>
        <end position="271"/>
    </location>
</feature>
<evidence type="ECO:0000256" key="2">
    <source>
        <dbReference type="ARBA" id="ARBA00023125"/>
    </source>
</evidence>
<organism evidence="5 6">
    <name type="scientific">Mesorhizobium erdmanii</name>
    <dbReference type="NCBI Taxonomy" id="1777866"/>
    <lineage>
        <taxon>Bacteria</taxon>
        <taxon>Pseudomonadati</taxon>
        <taxon>Pseudomonadota</taxon>
        <taxon>Alphaproteobacteria</taxon>
        <taxon>Hyphomicrobiales</taxon>
        <taxon>Phyllobacteriaceae</taxon>
        <taxon>Mesorhizobium</taxon>
    </lineage>
</organism>
<reference evidence="5 6" key="1">
    <citation type="submission" date="2018-10" db="EMBL/GenBank/DDBJ databases">
        <authorList>
            <person name="Perry B.J."/>
            <person name="Sullivan J.T."/>
            <person name="Murphy R.J.T."/>
            <person name="Ramsay J.P."/>
            <person name="Ronson C.W."/>
        </authorList>
    </citation>
    <scope>NUCLEOTIDE SEQUENCE [LARGE SCALE GENOMIC DNA]</scope>
    <source>
        <strain evidence="5 6">NZP2014</strain>
    </source>
</reference>
<dbReference type="InterPro" id="IPR009057">
    <property type="entry name" value="Homeodomain-like_sf"/>
</dbReference>
<accession>A0A6M7US71</accession>
<dbReference type="PROSITE" id="PS01124">
    <property type="entry name" value="HTH_ARAC_FAMILY_2"/>
    <property type="match status" value="1"/>
</dbReference>
<protein>
    <submittedName>
        <fullName evidence="5">AraC family transcriptional regulator</fullName>
    </submittedName>
</protein>
<keyword evidence="3" id="KW-0804">Transcription</keyword>
<dbReference type="PANTHER" id="PTHR46796:SF6">
    <property type="entry name" value="ARAC SUBFAMILY"/>
    <property type="match status" value="1"/>
</dbReference>
<evidence type="ECO:0000313" key="5">
    <source>
        <dbReference type="EMBL" id="QKC79894.1"/>
    </source>
</evidence>
<dbReference type="InterPro" id="IPR018060">
    <property type="entry name" value="HTH_AraC"/>
</dbReference>
<evidence type="ECO:0000256" key="3">
    <source>
        <dbReference type="ARBA" id="ARBA00023163"/>
    </source>
</evidence>
<keyword evidence="2" id="KW-0238">DNA-binding</keyword>